<reference evidence="1" key="1">
    <citation type="journal article" date="2025" name="Int. J. Syst. Evol. Microbiol.">
        <title>Streptomyces citrinus sp. nov., with yellow diffusible pigment.</title>
        <authorList>
            <person name="He Y."/>
            <person name="Yang E."/>
            <person name="Xu J."/>
            <person name="Sun Y."/>
            <person name="Sun L."/>
        </authorList>
    </citation>
    <scope>NUCLEOTIDE SEQUENCE</scope>
    <source>
        <strain evidence="1">Q6</strain>
    </source>
</reference>
<gene>
    <name evidence="1" type="ORF">V2W30_28130</name>
</gene>
<proteinExistence type="predicted"/>
<dbReference type="EC" id="2.3.1.-" evidence="1"/>
<accession>A0ACD5AI37</accession>
<keyword evidence="1" id="KW-0808">Transferase</keyword>
<sequence length="183" mass="19404">MTTPRTARTAHTADLAPAELAAVRALLDDAFDGDFSDEDWAHSLGGVHALVHDGTGALLAHGSVVQRHVVHRGRTLRVGYVEAVAVRADARRTGLGGQVTGALERVIAAAYDFGALSASSAGRRLYEGRGWAAWDGPFAAYGPAGTVDLPDEAPPFLFPAATVRVLLDQDHPLLFDWRDGDLL</sequence>
<keyword evidence="2" id="KW-1185">Reference proteome</keyword>
<evidence type="ECO:0000313" key="1">
    <source>
        <dbReference type="EMBL" id="WWQ66824.1"/>
    </source>
</evidence>
<dbReference type="Proteomes" id="UP001432251">
    <property type="component" value="Chromosome"/>
</dbReference>
<protein>
    <submittedName>
        <fullName evidence="1">GNAT family N-acetyltransferase</fullName>
        <ecNumber evidence="1">2.3.1.-</ecNumber>
    </submittedName>
</protein>
<dbReference type="EMBL" id="CP146022">
    <property type="protein sequence ID" value="WWQ66824.1"/>
    <property type="molecule type" value="Genomic_DNA"/>
</dbReference>
<evidence type="ECO:0000313" key="2">
    <source>
        <dbReference type="Proteomes" id="UP001432251"/>
    </source>
</evidence>
<keyword evidence="1" id="KW-0012">Acyltransferase</keyword>
<name>A0ACD5AI37_9ACTN</name>
<organism evidence="1 2">
    <name type="scientific">Streptomyces citrinus</name>
    <dbReference type="NCBI Taxonomy" id="3118173"/>
    <lineage>
        <taxon>Bacteria</taxon>
        <taxon>Bacillati</taxon>
        <taxon>Actinomycetota</taxon>
        <taxon>Actinomycetes</taxon>
        <taxon>Kitasatosporales</taxon>
        <taxon>Streptomycetaceae</taxon>
        <taxon>Streptomyces</taxon>
    </lineage>
</organism>